<evidence type="ECO:0000256" key="1">
    <source>
        <dbReference type="ARBA" id="ARBA00001974"/>
    </source>
</evidence>
<keyword evidence="3" id="KW-0285">Flavoprotein</keyword>
<dbReference type="Proteomes" id="UP001627154">
    <property type="component" value="Unassembled WGS sequence"/>
</dbReference>
<name>A0ABD2VZC9_9HYME</name>
<dbReference type="AlphaFoldDB" id="A0ABD2VZC9"/>
<gene>
    <name evidence="12" type="ORF">TKK_018498</name>
</gene>
<sequence length="648" mass="72685">MGASKSKSFSPKRSTEVKPSKSSNFSMKAENYDKTEVYVEDVVCKETDIQENEMKLLPLGDDGKILLIKQKGELHAIGTKCTHYGALLHTGALGEGRVRCPWHGACFNIKTGDIEDFPGLDSLPCYQVSVDKGLVKVKAKQSELLGNKRVKGMVRKNKCNSETIVIVGGGPAGATCAETLRQEGFEGRIILICKEGVFPYDRVKLSKAMDTDVQNILLRPQCFYEQNNIETVFDIEAVKLDSNKKTVYLTCNQEYKYSKIFLATGSQARRPDLPGVNLQNIFVLKDFKDSNGIHKLLKEDVTKKNHIVVLGTGFIGMEAAAYCADKCASVTVIGRDCVPFKSVFGEEIGMRIKKEFQNKGVKFIDNNCILKFIPREDDEKLVGKVQLKEDLSLKADIVILGIGSNLTTTWLKDSGLQMTDNCALIVDEYLKTNIDDVYAGGDIAYAPVYCAKTKAAIGHYGLAHYHGKIAAMNMCGNQTPLQAVPFFWTTLFGKSYRYAGMLKCLQYFQSIKLGIMHEKYFIQGFGIPDKVKIVGSLEEMKFFAYYIKNCKVIAMSSVGRDPIVSDFANYLYEGKTLTEDEVEKDPIAWIRNKPKDLQTMPISTSISRFSQQQKYYHTLTPLNVSRNCYNSIQFKRCTHFIRIMIKLL</sequence>
<dbReference type="Gene3D" id="3.50.50.60">
    <property type="entry name" value="FAD/NAD(P)-binding domain"/>
    <property type="match status" value="2"/>
</dbReference>
<dbReference type="EMBL" id="JBJJXI010000149">
    <property type="protein sequence ID" value="KAL3385982.1"/>
    <property type="molecule type" value="Genomic_DNA"/>
</dbReference>
<keyword evidence="5" id="KW-0479">Metal-binding</keyword>
<dbReference type="InterPro" id="IPR023753">
    <property type="entry name" value="FAD/NAD-binding_dom"/>
</dbReference>
<dbReference type="SUPFAM" id="SSF50022">
    <property type="entry name" value="ISP domain"/>
    <property type="match status" value="1"/>
</dbReference>
<evidence type="ECO:0000256" key="2">
    <source>
        <dbReference type="ARBA" id="ARBA00006442"/>
    </source>
</evidence>
<evidence type="ECO:0000313" key="12">
    <source>
        <dbReference type="EMBL" id="KAL3385982.1"/>
    </source>
</evidence>
<dbReference type="InterPro" id="IPR017941">
    <property type="entry name" value="Rieske_2Fe-2S"/>
</dbReference>
<evidence type="ECO:0000256" key="10">
    <source>
        <dbReference type="SAM" id="MobiDB-lite"/>
    </source>
</evidence>
<evidence type="ECO:0000256" key="7">
    <source>
        <dbReference type="ARBA" id="ARBA00023002"/>
    </source>
</evidence>
<dbReference type="SUPFAM" id="SSF55424">
    <property type="entry name" value="FAD/NAD-linked reductases, dimerisation (C-terminal) domain"/>
    <property type="match status" value="1"/>
</dbReference>
<organism evidence="12 13">
    <name type="scientific">Trichogramma kaykai</name>
    <dbReference type="NCBI Taxonomy" id="54128"/>
    <lineage>
        <taxon>Eukaryota</taxon>
        <taxon>Metazoa</taxon>
        <taxon>Ecdysozoa</taxon>
        <taxon>Arthropoda</taxon>
        <taxon>Hexapoda</taxon>
        <taxon>Insecta</taxon>
        <taxon>Pterygota</taxon>
        <taxon>Neoptera</taxon>
        <taxon>Endopterygota</taxon>
        <taxon>Hymenoptera</taxon>
        <taxon>Apocrita</taxon>
        <taxon>Proctotrupomorpha</taxon>
        <taxon>Chalcidoidea</taxon>
        <taxon>Trichogrammatidae</taxon>
        <taxon>Trichogramma</taxon>
    </lineage>
</organism>
<dbReference type="InterPro" id="IPR036922">
    <property type="entry name" value="Rieske_2Fe-2S_sf"/>
</dbReference>
<comment type="similarity">
    <text evidence="2">Belongs to the FAD-dependent oxidoreductase family.</text>
</comment>
<proteinExistence type="inferred from homology"/>
<dbReference type="PANTHER" id="PTHR43557:SF2">
    <property type="entry name" value="RIESKE DOMAIN-CONTAINING PROTEIN-RELATED"/>
    <property type="match status" value="1"/>
</dbReference>
<dbReference type="GO" id="GO:0046872">
    <property type="term" value="F:metal ion binding"/>
    <property type="evidence" value="ECO:0007669"/>
    <property type="project" value="UniProtKB-KW"/>
</dbReference>
<dbReference type="CDD" id="cd03478">
    <property type="entry name" value="Rieske_AIFL_N"/>
    <property type="match status" value="1"/>
</dbReference>
<dbReference type="PROSITE" id="PS51296">
    <property type="entry name" value="RIESKE"/>
    <property type="match status" value="1"/>
</dbReference>
<evidence type="ECO:0000256" key="8">
    <source>
        <dbReference type="ARBA" id="ARBA00023004"/>
    </source>
</evidence>
<dbReference type="FunFam" id="2.102.10.10:FF:000003">
    <property type="entry name" value="apoptosis-inducing factor 3 isoform X2"/>
    <property type="match status" value="1"/>
</dbReference>
<evidence type="ECO:0000256" key="9">
    <source>
        <dbReference type="ARBA" id="ARBA00023014"/>
    </source>
</evidence>
<reference evidence="12 13" key="1">
    <citation type="journal article" date="2024" name="bioRxiv">
        <title>A reference genome for Trichogramma kaykai: A tiny desert-dwelling parasitoid wasp with competing sex-ratio distorters.</title>
        <authorList>
            <person name="Culotta J."/>
            <person name="Lindsey A.R."/>
        </authorList>
    </citation>
    <scope>NUCLEOTIDE SEQUENCE [LARGE SCALE GENOMIC DNA]</scope>
    <source>
        <strain evidence="12 13">KSX58</strain>
    </source>
</reference>
<dbReference type="GO" id="GO:0016491">
    <property type="term" value="F:oxidoreductase activity"/>
    <property type="evidence" value="ECO:0007669"/>
    <property type="project" value="UniProtKB-KW"/>
</dbReference>
<dbReference type="PRINTS" id="PR00411">
    <property type="entry name" value="PNDRDTASEI"/>
</dbReference>
<keyword evidence="6" id="KW-0274">FAD</keyword>
<dbReference type="Pfam" id="PF07992">
    <property type="entry name" value="Pyr_redox_2"/>
    <property type="match status" value="1"/>
</dbReference>
<dbReference type="Pfam" id="PF00355">
    <property type="entry name" value="Rieske"/>
    <property type="match status" value="1"/>
</dbReference>
<dbReference type="InterPro" id="IPR050446">
    <property type="entry name" value="FAD-oxidoreductase/Apoptosis"/>
</dbReference>
<keyword evidence="13" id="KW-1185">Reference proteome</keyword>
<feature type="region of interest" description="Disordered" evidence="10">
    <location>
        <begin position="1"/>
        <end position="25"/>
    </location>
</feature>
<dbReference type="InterPro" id="IPR016156">
    <property type="entry name" value="FAD/NAD-linked_Rdtase_dimer_sf"/>
</dbReference>
<comment type="caution">
    <text evidence="12">The sequence shown here is derived from an EMBL/GenBank/DDBJ whole genome shotgun (WGS) entry which is preliminary data.</text>
</comment>
<dbReference type="Gene3D" id="2.102.10.10">
    <property type="entry name" value="Rieske [2Fe-2S] iron-sulphur domain"/>
    <property type="match status" value="1"/>
</dbReference>
<dbReference type="SUPFAM" id="SSF51905">
    <property type="entry name" value="FAD/NAD(P)-binding domain"/>
    <property type="match status" value="2"/>
</dbReference>
<keyword evidence="7" id="KW-0560">Oxidoreductase</keyword>
<feature type="domain" description="Rieske" evidence="11">
    <location>
        <begin position="41"/>
        <end position="137"/>
    </location>
</feature>
<keyword evidence="4" id="KW-0001">2Fe-2S</keyword>
<comment type="cofactor">
    <cofactor evidence="1">
        <name>FAD</name>
        <dbReference type="ChEBI" id="CHEBI:57692"/>
    </cofactor>
</comment>
<evidence type="ECO:0000256" key="5">
    <source>
        <dbReference type="ARBA" id="ARBA00022723"/>
    </source>
</evidence>
<evidence type="ECO:0000259" key="11">
    <source>
        <dbReference type="PROSITE" id="PS51296"/>
    </source>
</evidence>
<dbReference type="InterPro" id="IPR036188">
    <property type="entry name" value="FAD/NAD-bd_sf"/>
</dbReference>
<keyword evidence="9" id="KW-0411">Iron-sulfur</keyword>
<evidence type="ECO:0000256" key="4">
    <source>
        <dbReference type="ARBA" id="ARBA00022714"/>
    </source>
</evidence>
<accession>A0ABD2VZC9</accession>
<dbReference type="GO" id="GO:0051537">
    <property type="term" value="F:2 iron, 2 sulfur cluster binding"/>
    <property type="evidence" value="ECO:0007669"/>
    <property type="project" value="UniProtKB-KW"/>
</dbReference>
<dbReference type="PANTHER" id="PTHR43557">
    <property type="entry name" value="APOPTOSIS-INDUCING FACTOR 1"/>
    <property type="match status" value="1"/>
</dbReference>
<dbReference type="PRINTS" id="PR00368">
    <property type="entry name" value="FADPNR"/>
</dbReference>
<evidence type="ECO:0000256" key="6">
    <source>
        <dbReference type="ARBA" id="ARBA00022827"/>
    </source>
</evidence>
<keyword evidence="8" id="KW-0408">Iron</keyword>
<protein>
    <recommendedName>
        <fullName evidence="11">Rieske domain-containing protein</fullName>
    </recommendedName>
</protein>
<feature type="compositionally biased region" description="Polar residues" evidence="10">
    <location>
        <begin position="1"/>
        <end position="12"/>
    </location>
</feature>
<evidence type="ECO:0000256" key="3">
    <source>
        <dbReference type="ARBA" id="ARBA00022630"/>
    </source>
</evidence>
<evidence type="ECO:0000313" key="13">
    <source>
        <dbReference type="Proteomes" id="UP001627154"/>
    </source>
</evidence>